<evidence type="ECO:0000256" key="1">
    <source>
        <dbReference type="ARBA" id="ARBA00001964"/>
    </source>
</evidence>
<comment type="similarity">
    <text evidence="2 5">Belongs to the XFP family.</text>
</comment>
<dbReference type="EMBL" id="JACHKF010000001">
    <property type="protein sequence ID" value="MBB6567606.1"/>
    <property type="molecule type" value="Genomic_DNA"/>
</dbReference>
<dbReference type="InterPro" id="IPR029061">
    <property type="entry name" value="THDP-binding"/>
</dbReference>
<evidence type="ECO:0000259" key="6">
    <source>
        <dbReference type="Pfam" id="PF09363"/>
    </source>
</evidence>
<reference evidence="9 10" key="1">
    <citation type="submission" date="2020-05" db="EMBL/GenBank/DDBJ databases">
        <title>Genome sequence of Kribbella sandramycini ATCC 39419.</title>
        <authorList>
            <person name="Maclea K.S."/>
            <person name="Fair J.L."/>
        </authorList>
    </citation>
    <scope>NUCLEOTIDE SEQUENCE [LARGE SCALE GENOMIC DNA]</scope>
    <source>
        <strain evidence="9 10">ATCC 39419</strain>
    </source>
</reference>
<organism evidence="9 10">
    <name type="scientific">Kribbella sandramycini</name>
    <dbReference type="NCBI Taxonomy" id="60450"/>
    <lineage>
        <taxon>Bacteria</taxon>
        <taxon>Bacillati</taxon>
        <taxon>Actinomycetota</taxon>
        <taxon>Actinomycetes</taxon>
        <taxon>Propionibacteriales</taxon>
        <taxon>Kribbellaceae</taxon>
        <taxon>Kribbella</taxon>
    </lineage>
</organism>
<comment type="caution">
    <text evidence="9">The sequence shown here is derived from an EMBL/GenBank/DDBJ whole genome shotgun (WGS) entry which is preliminary data.</text>
</comment>
<evidence type="ECO:0000313" key="11">
    <source>
        <dbReference type="Proteomes" id="UP000553957"/>
    </source>
</evidence>
<dbReference type="GO" id="GO:0016832">
    <property type="term" value="F:aldehyde-lyase activity"/>
    <property type="evidence" value="ECO:0007669"/>
    <property type="project" value="UniProtKB-UniRule"/>
</dbReference>
<evidence type="ECO:0000256" key="5">
    <source>
        <dbReference type="HAMAP-Rule" id="MF_01403"/>
    </source>
</evidence>
<evidence type="ECO:0000256" key="3">
    <source>
        <dbReference type="ARBA" id="ARBA00023052"/>
    </source>
</evidence>
<dbReference type="CDD" id="cd02011">
    <property type="entry name" value="TPP_PK"/>
    <property type="match status" value="1"/>
</dbReference>
<dbReference type="EC" id="4.1.2.-" evidence="5"/>
<dbReference type="NCBIfam" id="NF003619">
    <property type="entry name" value="PRK05261.1-4"/>
    <property type="match status" value="1"/>
</dbReference>
<feature type="domain" description="Xylulose 5-phosphate/Fructose 6-phosphate phosphoketolase N-terminal" evidence="7">
    <location>
        <begin position="11"/>
        <end position="371"/>
    </location>
</feature>
<evidence type="ECO:0000313" key="8">
    <source>
        <dbReference type="EMBL" id="MBB6567606.1"/>
    </source>
</evidence>
<dbReference type="HAMAP" id="MF_01403">
    <property type="entry name" value="Phosphoketolase"/>
    <property type="match status" value="1"/>
</dbReference>
<sequence>MQQIRTRPLGAEELVDLDAYWRAANYLSVGQIYLLDNPLLSEPLRAEHLKPRLLGHWGTTPGLNLIYAHLNRVIRQRELSMLYVTGPGHGGPALVANTWLEGSWTAAYPTTTRDAAGMARLFKQFSFPGGIPSHVAADVPGSINEGGELGYSLSHAYGAAADNPDLVVACVVGDGEAETGPLATSWHANKFLNPAADGAVLPILHLNGYKIANPTLLARIGDDELTALFRGYGYEPCLVAGSEPADVHQALAAALDHCLDRIAEIQREARSAAATPARPGWPMIMLRTPKGWTGPRTVDGDQIEDTWRSHQVPLSGVRTDDDHRRQLESWLRSYRPEELFDADGRPVERLLAQVPRAELRMGSSPHANGGLLTRDLVLPAVAEYAVPVKSPGVEDGEPTKAFGVYLRDAFELNAPYRNLRLFGPDETESNRLNAVYAATGKAWLADRKPTDEHLAPDGRVLEVLSEHLCQGWLEGYLLTGRHGVFSSYEAFVHIVDSMVNQHAKWLKTINRLEWRRPIPSLNYLLTSHVWRQDHNGFSHQDPGFIDHVVNKKAEVVRVYLPPDANTLLSTMDHCLQTRNQINVVVAGKQPQPSWLSWEAAALHCARGIGVWDFASNDDGDPDVVLACAGDVPTMETLAAVSLLREHLPDLRIRVVNVVDLMRLQGATEHPHGLPDAEFDALFTTDKPVIFAYHGYPWLIHRLTYRRAGHDNLHVRGYIEEGTTTTPFDMVVQNNLDRYHLAMDVIDRVPALRTRAVRARQYFADQRTRHHAYVREHGEDLPEVRDWRWSDDLGQ</sequence>
<evidence type="ECO:0000256" key="2">
    <source>
        <dbReference type="ARBA" id="ARBA00005623"/>
    </source>
</evidence>
<dbReference type="PANTHER" id="PTHR31273:SF0">
    <property type="entry name" value="PHOSPHOKETOLASE-RELATED"/>
    <property type="match status" value="1"/>
</dbReference>
<dbReference type="InterPro" id="IPR019790">
    <property type="entry name" value="Xul5P/Fru6P_PKetolase_CS"/>
</dbReference>
<dbReference type="InterPro" id="IPR009014">
    <property type="entry name" value="Transketo_C/PFOR_II"/>
</dbReference>
<dbReference type="InterPro" id="IPR005593">
    <property type="entry name" value="Xul5P/Fru6P_PKetolase"/>
</dbReference>
<dbReference type="InterPro" id="IPR018969">
    <property type="entry name" value="Xul5P/Fru6P_PKetolase_C"/>
</dbReference>
<dbReference type="PIRSF" id="PIRSF017245">
    <property type="entry name" value="Phosphoketolase"/>
    <property type="match status" value="1"/>
</dbReference>
<dbReference type="PROSITE" id="PS60003">
    <property type="entry name" value="PHOSPHOKETOLASE_2"/>
    <property type="match status" value="1"/>
</dbReference>
<name>A0A7Y4KXP9_9ACTN</name>
<dbReference type="NCBIfam" id="NF003616">
    <property type="entry name" value="PRK05261.1-1"/>
    <property type="match status" value="1"/>
</dbReference>
<dbReference type="EMBL" id="JABJRC010000001">
    <property type="protein sequence ID" value="NOL39791.1"/>
    <property type="molecule type" value="Genomic_DNA"/>
</dbReference>
<dbReference type="Pfam" id="PF03894">
    <property type="entry name" value="XFP"/>
    <property type="match status" value="1"/>
</dbReference>
<dbReference type="Proteomes" id="UP000553957">
    <property type="component" value="Unassembled WGS sequence"/>
</dbReference>
<dbReference type="PROSITE" id="PS60002">
    <property type="entry name" value="PHOSPHOKETOLASE_1"/>
    <property type="match status" value="1"/>
</dbReference>
<dbReference type="PANTHER" id="PTHR31273">
    <property type="entry name" value="PHOSPHOKETOLASE-RELATED"/>
    <property type="match status" value="1"/>
</dbReference>
<dbReference type="InterPro" id="IPR018970">
    <property type="entry name" value="Xul5P/Fru6P_PKetolase_N"/>
</dbReference>
<dbReference type="AlphaFoldDB" id="A0A7Y4KXP9"/>
<proteinExistence type="inferred from homology"/>
<dbReference type="GO" id="GO:0000287">
    <property type="term" value="F:magnesium ion binding"/>
    <property type="evidence" value="ECO:0007669"/>
    <property type="project" value="UniProtKB-ARBA"/>
</dbReference>
<dbReference type="InterPro" id="IPR023962">
    <property type="entry name" value="Phosphoketolase"/>
</dbReference>
<gene>
    <name evidence="8" type="ORF">HNR71_003243</name>
    <name evidence="9" type="ORF">HPO96_06000</name>
</gene>
<dbReference type="Pfam" id="PF09364">
    <property type="entry name" value="XFP_N"/>
    <property type="match status" value="1"/>
</dbReference>
<protein>
    <recommendedName>
        <fullName evidence="5">Probable phosphoketolase</fullName>
        <ecNumber evidence="5">4.1.2.-</ecNumber>
    </recommendedName>
</protein>
<reference evidence="8 11" key="2">
    <citation type="submission" date="2020-08" db="EMBL/GenBank/DDBJ databases">
        <title>Sequencing the genomes of 1000 actinobacteria strains.</title>
        <authorList>
            <person name="Klenk H.-P."/>
        </authorList>
    </citation>
    <scope>NUCLEOTIDE SEQUENCE [LARGE SCALE GENOMIC DNA]</scope>
    <source>
        <strain evidence="8 11">DSM 15626</strain>
    </source>
</reference>
<dbReference type="Pfam" id="PF09363">
    <property type="entry name" value="XFP_C"/>
    <property type="match status" value="1"/>
</dbReference>
<evidence type="ECO:0000313" key="10">
    <source>
        <dbReference type="Proteomes" id="UP000534306"/>
    </source>
</evidence>
<dbReference type="GO" id="GO:0005975">
    <property type="term" value="P:carbohydrate metabolic process"/>
    <property type="evidence" value="ECO:0007669"/>
    <property type="project" value="InterPro"/>
</dbReference>
<keyword evidence="4 5" id="KW-0456">Lyase</keyword>
<evidence type="ECO:0000256" key="4">
    <source>
        <dbReference type="ARBA" id="ARBA00023239"/>
    </source>
</evidence>
<dbReference type="Gene3D" id="3.40.50.920">
    <property type="match status" value="1"/>
</dbReference>
<evidence type="ECO:0000313" key="9">
    <source>
        <dbReference type="EMBL" id="NOL39791.1"/>
    </source>
</evidence>
<accession>A0A7Y4KXP9</accession>
<dbReference type="InterPro" id="IPR019789">
    <property type="entry name" value="Xul5P/Fru6P_PKetolase_ThDP_BS"/>
</dbReference>
<dbReference type="Proteomes" id="UP000534306">
    <property type="component" value="Unassembled WGS sequence"/>
</dbReference>
<comment type="cofactor">
    <cofactor evidence="1 5">
        <name>thiamine diphosphate</name>
        <dbReference type="ChEBI" id="CHEBI:58937"/>
    </cofactor>
</comment>
<dbReference type="RefSeq" id="WP_171671664.1">
    <property type="nucleotide sequence ID" value="NZ_BAAAGT010000003.1"/>
</dbReference>
<dbReference type="SUPFAM" id="SSF52518">
    <property type="entry name" value="Thiamin diphosphate-binding fold (THDP-binding)"/>
    <property type="match status" value="2"/>
</dbReference>
<dbReference type="Gene3D" id="3.40.50.970">
    <property type="match status" value="2"/>
</dbReference>
<evidence type="ECO:0000259" key="7">
    <source>
        <dbReference type="Pfam" id="PF09364"/>
    </source>
</evidence>
<dbReference type="NCBIfam" id="NF003617">
    <property type="entry name" value="PRK05261.1-2"/>
    <property type="match status" value="1"/>
</dbReference>
<feature type="domain" description="Xylulose 5-phosphate/Fructose 6-phosphate phosphoketolase C-terminal" evidence="6">
    <location>
        <begin position="588"/>
        <end position="788"/>
    </location>
</feature>
<keyword evidence="10" id="KW-1185">Reference proteome</keyword>
<keyword evidence="3 5" id="KW-0786">Thiamine pyrophosphate</keyword>
<dbReference type="NCBIfam" id="NF003621">
    <property type="entry name" value="PRK05261.1-6"/>
    <property type="match status" value="1"/>
</dbReference>